<protein>
    <submittedName>
        <fullName evidence="1">Uncharacterized protein</fullName>
    </submittedName>
</protein>
<accession>A0ABQ6N9K0</accession>
<reference evidence="1 2" key="1">
    <citation type="journal article" date="2023" name="Commun. Biol.">
        <title>Genome analysis of Parmales, the sister group of diatoms, reveals the evolutionary specialization of diatoms from phago-mixotrophs to photoautotrophs.</title>
        <authorList>
            <person name="Ban H."/>
            <person name="Sato S."/>
            <person name="Yoshikawa S."/>
            <person name="Yamada K."/>
            <person name="Nakamura Y."/>
            <person name="Ichinomiya M."/>
            <person name="Sato N."/>
            <person name="Blanc-Mathieu R."/>
            <person name="Endo H."/>
            <person name="Kuwata A."/>
            <person name="Ogata H."/>
        </authorList>
    </citation>
    <scope>NUCLEOTIDE SEQUENCE [LARGE SCALE GENOMIC DNA]</scope>
</reference>
<feature type="non-terminal residue" evidence="1">
    <location>
        <position position="148"/>
    </location>
</feature>
<evidence type="ECO:0000313" key="1">
    <source>
        <dbReference type="EMBL" id="GMI49859.1"/>
    </source>
</evidence>
<sequence length="148" mass="15218">SAGPSTLVTVTKKQTAAGKKSLDAYKQFWFALADAALAEGKGALSGSSGPTSARLDVPLVRSFIARITELVGVGQPDIRYAASVAAFEMGRALLGKVVGLGEKLAVAERQKAAASGKRADALAKDIASLKTVIAEMEELVTGPIFSVV</sequence>
<dbReference type="Proteomes" id="UP001165060">
    <property type="component" value="Unassembled WGS sequence"/>
</dbReference>
<proteinExistence type="predicted"/>
<keyword evidence="2" id="KW-1185">Reference proteome</keyword>
<organism evidence="1 2">
    <name type="scientific">Tetraparma gracilis</name>
    <dbReference type="NCBI Taxonomy" id="2962635"/>
    <lineage>
        <taxon>Eukaryota</taxon>
        <taxon>Sar</taxon>
        <taxon>Stramenopiles</taxon>
        <taxon>Ochrophyta</taxon>
        <taxon>Bolidophyceae</taxon>
        <taxon>Parmales</taxon>
        <taxon>Triparmaceae</taxon>
        <taxon>Tetraparma</taxon>
    </lineage>
</organism>
<comment type="caution">
    <text evidence="1">The sequence shown here is derived from an EMBL/GenBank/DDBJ whole genome shotgun (WGS) entry which is preliminary data.</text>
</comment>
<dbReference type="EMBL" id="BRYB01006853">
    <property type="protein sequence ID" value="GMI49859.1"/>
    <property type="molecule type" value="Genomic_DNA"/>
</dbReference>
<gene>
    <name evidence="1" type="ORF">TeGR_g10713</name>
</gene>
<feature type="non-terminal residue" evidence="1">
    <location>
        <position position="1"/>
    </location>
</feature>
<name>A0ABQ6N9K0_9STRA</name>
<evidence type="ECO:0000313" key="2">
    <source>
        <dbReference type="Proteomes" id="UP001165060"/>
    </source>
</evidence>